<dbReference type="GeneID" id="117027000"/>
<evidence type="ECO:0000256" key="12">
    <source>
        <dbReference type="SAM" id="SignalP"/>
    </source>
</evidence>
<dbReference type="PROSITE" id="PS00984">
    <property type="entry name" value="UROTENSIN_II"/>
    <property type="match status" value="1"/>
</dbReference>
<keyword evidence="7" id="KW-1015">Disulfide bond</keyword>
<gene>
    <name evidence="14" type="primary">UTS2</name>
    <name evidence="13" type="ORF">mRhiFer1_018115</name>
</gene>
<dbReference type="PANTHER" id="PTHR14447:SF0">
    <property type="entry name" value="UROTENSIN-2"/>
    <property type="match status" value="1"/>
</dbReference>
<comment type="subcellular location">
    <subcellularLocation>
        <location evidence="1 11">Secreted</location>
    </subcellularLocation>
</comment>
<keyword evidence="15" id="KW-1185">Reference proteome</keyword>
<dbReference type="RefSeq" id="XP_032970266.1">
    <property type="nucleotide sequence ID" value="XM_033114375.1"/>
</dbReference>
<dbReference type="GO" id="GO:0008217">
    <property type="term" value="P:regulation of blood pressure"/>
    <property type="evidence" value="ECO:0007669"/>
    <property type="project" value="InterPro"/>
</dbReference>
<dbReference type="OMA" id="ETFYGNH"/>
<dbReference type="CTD" id="10911"/>
<keyword evidence="4" id="KW-0165">Cleavage on pair of basic residues</keyword>
<comment type="similarity">
    <text evidence="2 11">Belongs to the urotensin-2 family.</text>
</comment>
<reference evidence="14 15" key="2">
    <citation type="journal article" date="2018" name="Annu Rev Anim Biosci">
        <title>Bat Biology, Genomes, and the Bat1K Project: To Generate Chromosome-Level Genomes for All Living Bat Species.</title>
        <authorList>
            <person name="Teeling E.C."/>
            <person name="Vernes S.C."/>
            <person name="Davalos L.M."/>
            <person name="Ray D.A."/>
            <person name="Gilbert M.T.P."/>
            <person name="Myers E."/>
        </authorList>
    </citation>
    <scope>NUCLEOTIDE SEQUENCE</scope>
</reference>
<evidence type="ECO:0000256" key="7">
    <source>
        <dbReference type="ARBA" id="ARBA00023157"/>
    </source>
</evidence>
<dbReference type="GO" id="GO:0005179">
    <property type="term" value="F:hormone activity"/>
    <property type="evidence" value="ECO:0007669"/>
    <property type="project" value="UniProtKB-KW"/>
</dbReference>
<dbReference type="PANTHER" id="PTHR14447">
    <property type="entry name" value="UROTENSIN 2"/>
    <property type="match status" value="1"/>
</dbReference>
<evidence type="ECO:0000313" key="15">
    <source>
        <dbReference type="Proteomes" id="UP000472240"/>
    </source>
</evidence>
<dbReference type="InterPro" id="IPR001483">
    <property type="entry name" value="Urotensin_II"/>
</dbReference>
<evidence type="ECO:0000313" key="16">
    <source>
        <dbReference type="Proteomes" id="UP000585614"/>
    </source>
</evidence>
<dbReference type="Ensembl" id="ENSRFET00010019209.1">
    <property type="protein sequence ID" value="ENSRFEP00010017614.1"/>
    <property type="gene ID" value="ENSRFEG00010011893.1"/>
</dbReference>
<dbReference type="OrthoDB" id="8894951at2759"/>
<evidence type="ECO:0000313" key="13">
    <source>
        <dbReference type="EMBL" id="KAF6346006.1"/>
    </source>
</evidence>
<dbReference type="GO" id="GO:0005615">
    <property type="term" value="C:extracellular space"/>
    <property type="evidence" value="ECO:0007669"/>
    <property type="project" value="TreeGrafter"/>
</dbReference>
<name>A0A671EW89_RHIFE</name>
<evidence type="ECO:0000256" key="11">
    <source>
        <dbReference type="RuleBase" id="RU000636"/>
    </source>
</evidence>
<evidence type="ECO:0000256" key="10">
    <source>
        <dbReference type="ARBA" id="ARBA00043243"/>
    </source>
</evidence>
<dbReference type="KEGG" id="rfq:117027000"/>
<protein>
    <recommendedName>
        <fullName evidence="9">Urotensin-2</fullName>
    </recommendedName>
    <alternativeName>
        <fullName evidence="10">Urotensin II</fullName>
    </alternativeName>
</protein>
<keyword evidence="3" id="KW-0964">Secreted</keyword>
<reference evidence="14" key="5">
    <citation type="submission" date="2025-05" db="UniProtKB">
        <authorList>
            <consortium name="Ensembl"/>
        </authorList>
    </citation>
    <scope>IDENTIFICATION</scope>
</reference>
<evidence type="ECO:0000256" key="4">
    <source>
        <dbReference type="ARBA" id="ARBA00022685"/>
    </source>
</evidence>
<proteinExistence type="inferred from homology"/>
<feature type="signal peptide" evidence="12">
    <location>
        <begin position="1"/>
        <end position="20"/>
    </location>
</feature>
<reference evidence="14 15" key="1">
    <citation type="journal article" date="2015" name="Annu Rev Anim Biosci">
        <title>The Genome 10K Project: a way forward.</title>
        <authorList>
            <person name="Koepfli K.P."/>
            <person name="Paten B."/>
            <person name="O'Brien S.J."/>
            <person name="Koepfli K.P."/>
            <person name="Paten B."/>
            <person name="Antunes A."/>
            <person name="Belov K."/>
            <person name="Bustamante C."/>
            <person name="Castoe T.A."/>
            <person name="Clawson H."/>
            <person name="Crawford A.J."/>
            <person name="Diekhans M."/>
            <person name="Distel D."/>
            <person name="Durbin R."/>
            <person name="Earl D."/>
            <person name="Fujita M.K."/>
            <person name="Gamble T."/>
            <person name="Georges A."/>
            <person name="Gemmell N."/>
            <person name="Gilbert M.T."/>
            <person name="Graves J.M."/>
            <person name="Green R.E."/>
            <person name="Hickey G."/>
            <person name="Jarvis E.D."/>
            <person name="Johnson W."/>
            <person name="Komissarov A."/>
            <person name="Korf I."/>
            <person name="Kuhn R."/>
            <person name="Larkin D.M."/>
            <person name="Lewin H."/>
            <person name="Lopez J.V."/>
            <person name="Ma J."/>
            <person name="Marques-Bonet T."/>
            <person name="Miller W."/>
            <person name="Murphy R."/>
            <person name="Pevzner P."/>
            <person name="Shapiro B."/>
            <person name="Steiner C."/>
            <person name="Tamazian G."/>
            <person name="Venkatesh B."/>
            <person name="Wang J."/>
            <person name="Wayne R."/>
            <person name="Wiley E."/>
            <person name="Yang H."/>
            <person name="Zhang G."/>
            <person name="Haussler D."/>
            <person name="Ryder O."/>
            <person name="O'Brien S.J."/>
        </authorList>
    </citation>
    <scope>NUCLEOTIDE SEQUENCE</scope>
</reference>
<accession>A0A671EW89</accession>
<comment type="function">
    <text evidence="8">Highly potent vasoconstrictor.</text>
</comment>
<keyword evidence="6 12" id="KW-0732">Signal</keyword>
<evidence type="ECO:0000256" key="9">
    <source>
        <dbReference type="ARBA" id="ARBA00040274"/>
    </source>
</evidence>
<dbReference type="GeneTree" id="ENSGT00510000049583"/>
<evidence type="ECO:0000256" key="1">
    <source>
        <dbReference type="ARBA" id="ARBA00004613"/>
    </source>
</evidence>
<dbReference type="Proteomes" id="UP000585614">
    <property type="component" value="Unassembled WGS sequence"/>
</dbReference>
<organism evidence="14 15">
    <name type="scientific">Rhinolophus ferrumequinum</name>
    <name type="common">Greater horseshoe bat</name>
    <dbReference type="NCBI Taxonomy" id="59479"/>
    <lineage>
        <taxon>Eukaryota</taxon>
        <taxon>Metazoa</taxon>
        <taxon>Chordata</taxon>
        <taxon>Craniata</taxon>
        <taxon>Vertebrata</taxon>
        <taxon>Euteleostomi</taxon>
        <taxon>Mammalia</taxon>
        <taxon>Eutheria</taxon>
        <taxon>Laurasiatheria</taxon>
        <taxon>Chiroptera</taxon>
        <taxon>Yinpterochiroptera</taxon>
        <taxon>Rhinolophoidea</taxon>
        <taxon>Rhinolophidae</taxon>
        <taxon>Rhinolophinae</taxon>
        <taxon>Rhinolophus</taxon>
    </lineage>
</organism>
<evidence type="ECO:0000256" key="6">
    <source>
        <dbReference type="ARBA" id="ARBA00022729"/>
    </source>
</evidence>
<dbReference type="Proteomes" id="UP000472240">
    <property type="component" value="Chromosome 9"/>
</dbReference>
<evidence type="ECO:0000313" key="14">
    <source>
        <dbReference type="Ensembl" id="ENSRFEP00010017614.1"/>
    </source>
</evidence>
<dbReference type="EMBL" id="JACAGC010000009">
    <property type="protein sequence ID" value="KAF6346006.1"/>
    <property type="molecule type" value="Genomic_DNA"/>
</dbReference>
<evidence type="ECO:0000256" key="8">
    <source>
        <dbReference type="ARBA" id="ARBA00037509"/>
    </source>
</evidence>
<evidence type="ECO:0000256" key="5">
    <source>
        <dbReference type="ARBA" id="ARBA00022702"/>
    </source>
</evidence>
<dbReference type="GO" id="GO:0097746">
    <property type="term" value="P:blood vessel diameter maintenance"/>
    <property type="evidence" value="ECO:0007669"/>
    <property type="project" value="InterPro"/>
</dbReference>
<reference evidence="14 15" key="3">
    <citation type="submission" date="2018-12" db="EMBL/GenBank/DDBJ databases">
        <title>G10K-VGP greater horseshoe bat female genome, primary haplotype.</title>
        <authorList>
            <person name="Teeling E."/>
            <person name="Myers G."/>
            <person name="Vernes S."/>
            <person name="Pippel M."/>
            <person name="Winkler S."/>
            <person name="Fedrigo O."/>
            <person name="Rhie A."/>
            <person name="Koren S."/>
            <person name="Phillippy A."/>
            <person name="Lewin H."/>
            <person name="Damas J."/>
            <person name="Howe K."/>
            <person name="Mountcastle J."/>
            <person name="Jarvis E.D."/>
        </authorList>
    </citation>
    <scope>NUCLEOTIDE SEQUENCE [LARGE SCALE GENOMIC DNA]</scope>
</reference>
<evidence type="ECO:0000256" key="3">
    <source>
        <dbReference type="ARBA" id="ARBA00022525"/>
    </source>
</evidence>
<dbReference type="AlphaFoldDB" id="A0A671EW89"/>
<dbReference type="Pfam" id="PF02083">
    <property type="entry name" value="Urotensin_II"/>
    <property type="match status" value="1"/>
</dbReference>
<keyword evidence="5 11" id="KW-0372">Hormone</keyword>
<sequence length="125" mass="14419">MYKLASCWLLFIGCFNPLFSLPVLDARHEPLQFSAPDEDARSILDELERLFLLQRLWEMLGAKGADGLRKADPSTNVVNPKGSMRKFQVFSGQDPNILPSRPLAKIRRQYKKNEPLSECFWKYCV</sequence>
<feature type="chain" id="PRO_5044626012" description="Urotensin-2" evidence="12">
    <location>
        <begin position="21"/>
        <end position="125"/>
    </location>
</feature>
<reference evidence="13 16" key="4">
    <citation type="journal article" date="2020" name="Nature">
        <title>Six reference-quality genomes reveal evolution of bat adaptations.</title>
        <authorList>
            <person name="Jebb D."/>
            <person name="Huang Z."/>
            <person name="Pippel M."/>
            <person name="Hughes G.M."/>
            <person name="Lavrichenko K."/>
            <person name="Devanna P."/>
            <person name="Winkler S."/>
            <person name="Jermiin L.S."/>
            <person name="Skirmuntt E.C."/>
            <person name="Katzourakis A."/>
            <person name="Burkitt-Gray L."/>
            <person name="Ray D.A."/>
            <person name="Sullivan K.A.M."/>
            <person name="Roscito J.G."/>
            <person name="Kirilenko B.M."/>
            <person name="Davalos L.M."/>
            <person name="Corthals A.P."/>
            <person name="Power M.L."/>
            <person name="Jones G."/>
            <person name="Ransome R.D."/>
            <person name="Dechmann D.K.N."/>
            <person name="Locatelli A.G."/>
            <person name="Puechmaille S.J."/>
            <person name="Fedrigo O."/>
            <person name="Jarvis E.D."/>
            <person name="Hiller M."/>
            <person name="Vernes S.C."/>
            <person name="Myers E.W."/>
            <person name="Teeling E.C."/>
        </authorList>
    </citation>
    <scope>NUCLEOTIDE SEQUENCE [LARGE SCALE GENOMIC DNA]</scope>
    <source>
        <strain evidence="13">MRhiFer1</strain>
        <tissue evidence="13">Lung</tissue>
    </source>
</reference>
<evidence type="ECO:0000256" key="2">
    <source>
        <dbReference type="ARBA" id="ARBA00006719"/>
    </source>
</evidence>